<sequence length="44" mass="5018">MGNLTATGYKIYGEEKNWKTKKEPTSNPIKEQNIAKSFYAGYCN</sequence>
<evidence type="ECO:0000313" key="1">
    <source>
        <dbReference type="EMBL" id="KAF7831242.1"/>
    </source>
</evidence>
<keyword evidence="2" id="KW-1185">Reference proteome</keyword>
<dbReference type="AlphaFoldDB" id="A0A834TZG6"/>
<dbReference type="EMBL" id="JAAIUW010000005">
    <property type="protein sequence ID" value="KAF7831242.1"/>
    <property type="molecule type" value="Genomic_DNA"/>
</dbReference>
<comment type="caution">
    <text evidence="1">The sequence shown here is derived from an EMBL/GenBank/DDBJ whole genome shotgun (WGS) entry which is preliminary data.</text>
</comment>
<dbReference type="Proteomes" id="UP000634136">
    <property type="component" value="Unassembled WGS sequence"/>
</dbReference>
<gene>
    <name evidence="1" type="ORF">G2W53_013575</name>
</gene>
<organism evidence="1 2">
    <name type="scientific">Senna tora</name>
    <dbReference type="NCBI Taxonomy" id="362788"/>
    <lineage>
        <taxon>Eukaryota</taxon>
        <taxon>Viridiplantae</taxon>
        <taxon>Streptophyta</taxon>
        <taxon>Embryophyta</taxon>
        <taxon>Tracheophyta</taxon>
        <taxon>Spermatophyta</taxon>
        <taxon>Magnoliopsida</taxon>
        <taxon>eudicotyledons</taxon>
        <taxon>Gunneridae</taxon>
        <taxon>Pentapetalae</taxon>
        <taxon>rosids</taxon>
        <taxon>fabids</taxon>
        <taxon>Fabales</taxon>
        <taxon>Fabaceae</taxon>
        <taxon>Caesalpinioideae</taxon>
        <taxon>Cassia clade</taxon>
        <taxon>Senna</taxon>
    </lineage>
</organism>
<reference evidence="1" key="1">
    <citation type="submission" date="2020-09" db="EMBL/GenBank/DDBJ databases">
        <title>Genome-Enabled Discovery of Anthraquinone Biosynthesis in Senna tora.</title>
        <authorList>
            <person name="Kang S.-H."/>
            <person name="Pandey R.P."/>
            <person name="Lee C.-M."/>
            <person name="Sim J.-S."/>
            <person name="Jeong J.-T."/>
            <person name="Choi B.-S."/>
            <person name="Jung M."/>
            <person name="Ginzburg D."/>
            <person name="Zhao K."/>
            <person name="Won S.Y."/>
            <person name="Oh T.-J."/>
            <person name="Yu Y."/>
            <person name="Kim N.-H."/>
            <person name="Lee O.R."/>
            <person name="Lee T.-H."/>
            <person name="Bashyal P."/>
            <person name="Kim T.-S."/>
            <person name="Lee W.-H."/>
            <person name="Kawkins C."/>
            <person name="Kim C.-K."/>
            <person name="Kim J.S."/>
            <person name="Ahn B.O."/>
            <person name="Rhee S.Y."/>
            <person name="Sohng J.K."/>
        </authorList>
    </citation>
    <scope>NUCLEOTIDE SEQUENCE</scope>
    <source>
        <tissue evidence="1">Leaf</tissue>
    </source>
</reference>
<proteinExistence type="predicted"/>
<name>A0A834TZG6_9FABA</name>
<evidence type="ECO:0000313" key="2">
    <source>
        <dbReference type="Proteomes" id="UP000634136"/>
    </source>
</evidence>
<accession>A0A834TZG6</accession>
<protein>
    <submittedName>
        <fullName evidence="1">Uncharacterized protein</fullName>
    </submittedName>
</protein>